<gene>
    <name evidence="1" type="ORF">S12H4_08843</name>
</gene>
<dbReference type="AlphaFoldDB" id="X1RWB0"/>
<comment type="caution">
    <text evidence="1">The sequence shown here is derived from an EMBL/GenBank/DDBJ whole genome shotgun (WGS) entry which is preliminary data.</text>
</comment>
<name>X1RWB0_9ZZZZ</name>
<dbReference type="EMBL" id="BARW01003478">
    <property type="protein sequence ID" value="GAI67465.1"/>
    <property type="molecule type" value="Genomic_DNA"/>
</dbReference>
<accession>X1RWB0</accession>
<evidence type="ECO:0000313" key="1">
    <source>
        <dbReference type="EMBL" id="GAI67465.1"/>
    </source>
</evidence>
<proteinExistence type="predicted"/>
<sequence>LEFALTLQTKIIEGTGAGELNYAESEAIDKSYADTTWTHTLVRYCNNNSGGNVSVNEVALVCRYHIYGEDTVCSILLSRDKLGSTVTVPDTSQLKVTYTIELAYPA</sequence>
<protein>
    <submittedName>
        <fullName evidence="1">Uncharacterized protein</fullName>
    </submittedName>
</protein>
<feature type="non-terminal residue" evidence="1">
    <location>
        <position position="1"/>
    </location>
</feature>
<reference evidence="1" key="1">
    <citation type="journal article" date="2014" name="Front. Microbiol.">
        <title>High frequency of phylogenetically diverse reductive dehalogenase-homologous genes in deep subseafloor sedimentary metagenomes.</title>
        <authorList>
            <person name="Kawai M."/>
            <person name="Futagami T."/>
            <person name="Toyoda A."/>
            <person name="Takaki Y."/>
            <person name="Nishi S."/>
            <person name="Hori S."/>
            <person name="Arai W."/>
            <person name="Tsubouchi T."/>
            <person name="Morono Y."/>
            <person name="Uchiyama I."/>
            <person name="Ito T."/>
            <person name="Fujiyama A."/>
            <person name="Inagaki F."/>
            <person name="Takami H."/>
        </authorList>
    </citation>
    <scope>NUCLEOTIDE SEQUENCE</scope>
    <source>
        <strain evidence="1">Expedition CK06-06</strain>
    </source>
</reference>
<organism evidence="1">
    <name type="scientific">marine sediment metagenome</name>
    <dbReference type="NCBI Taxonomy" id="412755"/>
    <lineage>
        <taxon>unclassified sequences</taxon>
        <taxon>metagenomes</taxon>
        <taxon>ecological metagenomes</taxon>
    </lineage>
</organism>